<gene>
    <name evidence="1" type="ORF">KC01_LOCUS9988</name>
</gene>
<dbReference type="AlphaFoldDB" id="A0AAV2JUB1"/>
<reference evidence="1 2" key="1">
    <citation type="submission" date="2024-04" db="EMBL/GenBank/DDBJ databases">
        <authorList>
            <person name="Waldvogel A.-M."/>
            <person name="Schoenle A."/>
        </authorList>
    </citation>
    <scope>NUCLEOTIDE SEQUENCE [LARGE SCALE GENOMIC DNA]</scope>
</reference>
<proteinExistence type="predicted"/>
<evidence type="ECO:0008006" key="3">
    <source>
        <dbReference type="Google" id="ProtNLM"/>
    </source>
</evidence>
<organism evidence="1 2">
    <name type="scientific">Knipowitschia caucasica</name>
    <name type="common">Caucasian dwarf goby</name>
    <name type="synonym">Pomatoschistus caucasicus</name>
    <dbReference type="NCBI Taxonomy" id="637954"/>
    <lineage>
        <taxon>Eukaryota</taxon>
        <taxon>Metazoa</taxon>
        <taxon>Chordata</taxon>
        <taxon>Craniata</taxon>
        <taxon>Vertebrata</taxon>
        <taxon>Euteleostomi</taxon>
        <taxon>Actinopterygii</taxon>
        <taxon>Neopterygii</taxon>
        <taxon>Teleostei</taxon>
        <taxon>Neoteleostei</taxon>
        <taxon>Acanthomorphata</taxon>
        <taxon>Gobiaria</taxon>
        <taxon>Gobiiformes</taxon>
        <taxon>Gobioidei</taxon>
        <taxon>Gobiidae</taxon>
        <taxon>Gobiinae</taxon>
        <taxon>Knipowitschia</taxon>
    </lineage>
</organism>
<evidence type="ECO:0000313" key="1">
    <source>
        <dbReference type="EMBL" id="CAL1578884.1"/>
    </source>
</evidence>
<sequence>MAGPRQIFTDVNAFLACTKNVCEFCTKKEQGNERHLRRKHLQKAVYFFHQQKECFTVACHCKLGQKTTTRVHYHCPFCNFKPIVREDVFKVHLQNVHDITAIDKTDIKETPVEEKQTPNKEKAFFKWIGAENVSSYLKLLQNHKLTRVSSSHLILNLDDGTAPA</sequence>
<dbReference type="Proteomes" id="UP001497482">
    <property type="component" value="Chromosome 13"/>
</dbReference>
<protein>
    <recommendedName>
        <fullName evidence="3">C2H2-type domain-containing protein</fullName>
    </recommendedName>
</protein>
<keyword evidence="2" id="KW-1185">Reference proteome</keyword>
<dbReference type="EMBL" id="OZ035835">
    <property type="protein sequence ID" value="CAL1578884.1"/>
    <property type="molecule type" value="Genomic_DNA"/>
</dbReference>
<name>A0AAV2JUB1_KNICA</name>
<evidence type="ECO:0000313" key="2">
    <source>
        <dbReference type="Proteomes" id="UP001497482"/>
    </source>
</evidence>
<accession>A0AAV2JUB1</accession>